<feature type="non-terminal residue" evidence="2">
    <location>
        <position position="1"/>
    </location>
</feature>
<dbReference type="GO" id="GO:0006890">
    <property type="term" value="P:retrograde vesicle-mediated transport, Golgi to endoplasmic reticulum"/>
    <property type="evidence" value="ECO:0007669"/>
    <property type="project" value="TreeGrafter"/>
</dbReference>
<accession>A0A2J8Y7U4</accession>
<dbReference type="GO" id="GO:0140326">
    <property type="term" value="F:ATPase-coupled intramembrane lipid transporter activity"/>
    <property type="evidence" value="ECO:0007669"/>
    <property type="project" value="TreeGrafter"/>
</dbReference>
<dbReference type="AlphaFoldDB" id="A0A2J8Y7U4"/>
<feature type="compositionally biased region" description="Basic and acidic residues" evidence="1">
    <location>
        <begin position="89"/>
        <end position="98"/>
    </location>
</feature>
<protein>
    <submittedName>
        <fullName evidence="2">Uncharacterized protein</fullName>
    </submittedName>
</protein>
<feature type="non-terminal residue" evidence="2">
    <location>
        <position position="108"/>
    </location>
</feature>
<proteinExistence type="predicted"/>
<dbReference type="GO" id="GO:0005768">
    <property type="term" value="C:endosome"/>
    <property type="evidence" value="ECO:0007669"/>
    <property type="project" value="TreeGrafter"/>
</dbReference>
<gene>
    <name evidence="2" type="ORF">CR201_G0056305</name>
</gene>
<sequence length="108" mass="12105">TLTQNEMIFKRLHLGTVAYGLDSMDEVQSHIFSIYTQQSQDPPAQKGPTLTTKVRRTMSSRVHEAVKAIALCHNVTPVYESNGVTDQAEAEKQYEDSCRVYQASSPDE</sequence>
<dbReference type="GO" id="GO:0006897">
    <property type="term" value="P:endocytosis"/>
    <property type="evidence" value="ECO:0007669"/>
    <property type="project" value="TreeGrafter"/>
</dbReference>
<reference evidence="2" key="1">
    <citation type="submission" date="2017-12" db="EMBL/GenBank/DDBJ databases">
        <title>High-resolution comparative analysis of great ape genomes.</title>
        <authorList>
            <person name="Pollen A."/>
            <person name="Hastie A."/>
            <person name="Hormozdiari F."/>
            <person name="Dougherty M."/>
            <person name="Liu R."/>
            <person name="Chaisson M."/>
            <person name="Hoppe E."/>
            <person name="Hill C."/>
            <person name="Pang A."/>
            <person name="Hillier L."/>
            <person name="Baker C."/>
            <person name="Armstrong J."/>
            <person name="Shendure J."/>
            <person name="Paten B."/>
            <person name="Wilson R."/>
            <person name="Chao H."/>
            <person name="Schneider V."/>
            <person name="Ventura M."/>
            <person name="Kronenberg Z."/>
            <person name="Murali S."/>
            <person name="Gordon D."/>
            <person name="Cantsilieris S."/>
            <person name="Munson K."/>
            <person name="Nelson B."/>
            <person name="Raja A."/>
            <person name="Underwood J."/>
            <person name="Diekhans M."/>
            <person name="Fiddes I."/>
            <person name="Haussler D."/>
            <person name="Eichler E."/>
        </authorList>
    </citation>
    <scope>NUCLEOTIDE SEQUENCE [LARGE SCALE GENOMIC DNA]</scope>
    <source>
        <strain evidence="2">Susie</strain>
    </source>
</reference>
<evidence type="ECO:0000313" key="2">
    <source>
        <dbReference type="EMBL" id="PNJ90336.1"/>
    </source>
</evidence>
<name>A0A2J8Y7U4_PONAB</name>
<dbReference type="PANTHER" id="PTHR24092">
    <property type="entry name" value="PROBABLE PHOSPHOLIPID-TRANSPORTING ATPASE"/>
    <property type="match status" value="1"/>
</dbReference>
<dbReference type="GO" id="GO:0005886">
    <property type="term" value="C:plasma membrane"/>
    <property type="evidence" value="ECO:0007669"/>
    <property type="project" value="TreeGrafter"/>
</dbReference>
<evidence type="ECO:0000256" key="1">
    <source>
        <dbReference type="SAM" id="MobiDB-lite"/>
    </source>
</evidence>
<dbReference type="PANTHER" id="PTHR24092:SF49">
    <property type="entry name" value="PHOSPHOLIPID-TRANSPORTING ATPASE IIA-RELATED"/>
    <property type="match status" value="1"/>
</dbReference>
<dbReference type="GO" id="GO:0005802">
    <property type="term" value="C:trans-Golgi network"/>
    <property type="evidence" value="ECO:0007669"/>
    <property type="project" value="TreeGrafter"/>
</dbReference>
<dbReference type="GO" id="GO:0045332">
    <property type="term" value="P:phospholipid translocation"/>
    <property type="evidence" value="ECO:0007669"/>
    <property type="project" value="TreeGrafter"/>
</dbReference>
<dbReference type="EMBL" id="NDHI03000905">
    <property type="protein sequence ID" value="PNJ90336.1"/>
    <property type="molecule type" value="Genomic_DNA"/>
</dbReference>
<organism evidence="2">
    <name type="scientific">Pongo abelii</name>
    <name type="common">Sumatran orangutan</name>
    <name type="synonym">Pongo pygmaeus abelii</name>
    <dbReference type="NCBI Taxonomy" id="9601"/>
    <lineage>
        <taxon>Eukaryota</taxon>
        <taxon>Metazoa</taxon>
        <taxon>Chordata</taxon>
        <taxon>Craniata</taxon>
        <taxon>Vertebrata</taxon>
        <taxon>Euteleostomi</taxon>
        <taxon>Mammalia</taxon>
        <taxon>Eutheria</taxon>
        <taxon>Euarchontoglires</taxon>
        <taxon>Primates</taxon>
        <taxon>Haplorrhini</taxon>
        <taxon>Catarrhini</taxon>
        <taxon>Hominidae</taxon>
        <taxon>Pongo</taxon>
    </lineage>
</organism>
<comment type="caution">
    <text evidence="2">The sequence shown here is derived from an EMBL/GenBank/DDBJ whole genome shotgun (WGS) entry which is preliminary data.</text>
</comment>
<feature type="region of interest" description="Disordered" evidence="1">
    <location>
        <begin position="87"/>
        <end position="108"/>
    </location>
</feature>